<evidence type="ECO:0000256" key="5">
    <source>
        <dbReference type="ARBA" id="ARBA00023136"/>
    </source>
</evidence>
<feature type="transmembrane region" description="Helical" evidence="6">
    <location>
        <begin position="184"/>
        <end position="202"/>
    </location>
</feature>
<dbReference type="Proteomes" id="UP000051036">
    <property type="component" value="Unassembled WGS sequence"/>
</dbReference>
<evidence type="ECO:0000256" key="4">
    <source>
        <dbReference type="ARBA" id="ARBA00022989"/>
    </source>
</evidence>
<feature type="transmembrane region" description="Helical" evidence="6">
    <location>
        <begin position="452"/>
        <end position="474"/>
    </location>
</feature>
<dbReference type="Pfam" id="PF01943">
    <property type="entry name" value="Polysacc_synt"/>
    <property type="match status" value="1"/>
</dbReference>
<proteinExistence type="predicted"/>
<evidence type="ECO:0000313" key="8">
    <source>
        <dbReference type="Proteomes" id="UP000051036"/>
    </source>
</evidence>
<feature type="transmembrane region" description="Helical" evidence="6">
    <location>
        <begin position="7"/>
        <end position="26"/>
    </location>
</feature>
<comment type="subcellular location">
    <subcellularLocation>
        <location evidence="1">Cell membrane</location>
        <topology evidence="1">Multi-pass membrane protein</topology>
    </subcellularLocation>
</comment>
<feature type="transmembrane region" description="Helical" evidence="6">
    <location>
        <begin position="284"/>
        <end position="304"/>
    </location>
</feature>
<dbReference type="InterPro" id="IPR050833">
    <property type="entry name" value="Poly_Biosynth_Transport"/>
</dbReference>
<comment type="caution">
    <text evidence="7">The sequence shown here is derived from an EMBL/GenBank/DDBJ whole genome shotgun (WGS) entry which is preliminary data.</text>
</comment>
<feature type="transmembrane region" description="Helical" evidence="6">
    <location>
        <begin position="118"/>
        <end position="136"/>
    </location>
</feature>
<feature type="transmembrane region" description="Helical" evidence="6">
    <location>
        <begin position="480"/>
        <end position="502"/>
    </location>
</feature>
<feature type="transmembrane region" description="Helical" evidence="6">
    <location>
        <begin position="38"/>
        <end position="58"/>
    </location>
</feature>
<dbReference type="AlphaFoldDB" id="A0A0R1UCE8"/>
<gene>
    <name evidence="7" type="ORF">FC46_GL001382</name>
</gene>
<dbReference type="STRING" id="1423763.FC46_GL001382"/>
<dbReference type="InterPro" id="IPR002797">
    <property type="entry name" value="Polysacc_synth"/>
</dbReference>
<keyword evidence="8" id="KW-1185">Reference proteome</keyword>
<dbReference type="InterPro" id="IPR024923">
    <property type="entry name" value="PG_synth_SpoVB"/>
</dbReference>
<protein>
    <submittedName>
        <fullName evidence="7">Polysaccharide biosynthesis family protein</fullName>
    </submittedName>
</protein>
<evidence type="ECO:0000256" key="3">
    <source>
        <dbReference type="ARBA" id="ARBA00022692"/>
    </source>
</evidence>
<evidence type="ECO:0000256" key="1">
    <source>
        <dbReference type="ARBA" id="ARBA00004651"/>
    </source>
</evidence>
<accession>A0A0R1UCE8</accession>
<evidence type="ECO:0000313" key="7">
    <source>
        <dbReference type="EMBL" id="KRL91085.1"/>
    </source>
</evidence>
<keyword evidence="3 6" id="KW-0812">Transmembrane</keyword>
<dbReference type="CDD" id="cd13124">
    <property type="entry name" value="MATE_SpoVB_like"/>
    <property type="match status" value="1"/>
</dbReference>
<feature type="transmembrane region" description="Helical" evidence="6">
    <location>
        <begin position="79"/>
        <end position="98"/>
    </location>
</feature>
<keyword evidence="5 6" id="KW-0472">Membrane</keyword>
<evidence type="ECO:0000256" key="2">
    <source>
        <dbReference type="ARBA" id="ARBA00022475"/>
    </source>
</evidence>
<evidence type="ECO:0000256" key="6">
    <source>
        <dbReference type="SAM" id="Phobius"/>
    </source>
</evidence>
<keyword evidence="4 6" id="KW-1133">Transmembrane helix</keyword>
<feature type="transmembrane region" description="Helical" evidence="6">
    <location>
        <begin position="413"/>
        <end position="431"/>
    </location>
</feature>
<organism evidence="7 8">
    <name type="scientific">Lactobacillus kalixensis DSM 16043</name>
    <dbReference type="NCBI Taxonomy" id="1423763"/>
    <lineage>
        <taxon>Bacteria</taxon>
        <taxon>Bacillati</taxon>
        <taxon>Bacillota</taxon>
        <taxon>Bacilli</taxon>
        <taxon>Lactobacillales</taxon>
        <taxon>Lactobacillaceae</taxon>
        <taxon>Lactobacillus</taxon>
    </lineage>
</organism>
<sequence>MTFGSIASRILGALYIIPWYAWMGHYGNIANALTARSYNIYSIFILISTAGIPGAVAKQVAKYNALNEYGIGRKLFRKGLILMAVLGVISAAIMYFAAPILASNGSQSDPRQVAVMRSLSYAILIIPILSIMRGYFQGYADMMPSAMSQFVEQFARVIWMLLTAYVIMQVQHGSYVHAVIQSNLAAAIGAIFGIAILLWFLFTRRQRLNDLVANSNNAIQVSTGGLFAEIIEQAIPFIIIDAGIQLFYLVDQYSFHPMIASLVHASSDTIEGWYALFALNANKLIMIIVSLASAMAVTAIPLLSAAHTQGDYRSISKQISNTLDLFLFVMIPASFGMAGIATPIYTVFYSYDPLGSNVLYLSSFTAITLGLFTVLMAILQGLSENGLAIKYLVIGLIIKFILQYPMIYLFKVYGPLTSTNIGMLIIIFLAIKHLEFSYDFNLGRTARRFTGIVVFSAMMFAVVKFVVFFGGKFLSPERRISALALVVLAVIAGVIVYGFMVLKTGLLQKIMGSKATRLLNKLHIS</sequence>
<reference evidence="7 8" key="1">
    <citation type="journal article" date="2015" name="Genome Announc.">
        <title>Expanding the biotechnology potential of lactobacilli through comparative genomics of 213 strains and associated genera.</title>
        <authorList>
            <person name="Sun Z."/>
            <person name="Harris H.M."/>
            <person name="McCann A."/>
            <person name="Guo C."/>
            <person name="Argimon S."/>
            <person name="Zhang W."/>
            <person name="Yang X."/>
            <person name="Jeffery I.B."/>
            <person name="Cooney J.C."/>
            <person name="Kagawa T.F."/>
            <person name="Liu W."/>
            <person name="Song Y."/>
            <person name="Salvetti E."/>
            <person name="Wrobel A."/>
            <person name="Rasinkangas P."/>
            <person name="Parkhill J."/>
            <person name="Rea M.C."/>
            <person name="O'Sullivan O."/>
            <person name="Ritari J."/>
            <person name="Douillard F.P."/>
            <person name="Paul Ross R."/>
            <person name="Yang R."/>
            <person name="Briner A.E."/>
            <person name="Felis G.E."/>
            <person name="de Vos W.M."/>
            <person name="Barrangou R."/>
            <person name="Klaenhammer T.R."/>
            <person name="Caufield P.W."/>
            <person name="Cui Y."/>
            <person name="Zhang H."/>
            <person name="O'Toole P.W."/>
        </authorList>
    </citation>
    <scope>NUCLEOTIDE SEQUENCE [LARGE SCALE GENOMIC DNA]</scope>
    <source>
        <strain evidence="7 8">DSM 16043</strain>
    </source>
</reference>
<dbReference type="PANTHER" id="PTHR30250">
    <property type="entry name" value="PST FAMILY PREDICTED COLANIC ACID TRANSPORTER"/>
    <property type="match status" value="1"/>
</dbReference>
<feature type="transmembrane region" description="Helical" evidence="6">
    <location>
        <begin position="325"/>
        <end position="346"/>
    </location>
</feature>
<dbReference type="PANTHER" id="PTHR30250:SF21">
    <property type="entry name" value="LIPID II FLIPPASE MURJ"/>
    <property type="match status" value="1"/>
</dbReference>
<feature type="transmembrane region" description="Helical" evidence="6">
    <location>
        <begin position="223"/>
        <end position="248"/>
    </location>
</feature>
<feature type="transmembrane region" description="Helical" evidence="6">
    <location>
        <begin position="358"/>
        <end position="379"/>
    </location>
</feature>
<dbReference type="PIRSF" id="PIRSF038958">
    <property type="entry name" value="PG_synth_SpoVB"/>
    <property type="match status" value="1"/>
</dbReference>
<keyword evidence="2" id="KW-1003">Cell membrane</keyword>
<name>A0A0R1UCE8_9LACO</name>
<feature type="transmembrane region" description="Helical" evidence="6">
    <location>
        <begin position="157"/>
        <end position="178"/>
    </location>
</feature>
<feature type="transmembrane region" description="Helical" evidence="6">
    <location>
        <begin position="391"/>
        <end position="407"/>
    </location>
</feature>
<dbReference type="GO" id="GO:0005886">
    <property type="term" value="C:plasma membrane"/>
    <property type="evidence" value="ECO:0007669"/>
    <property type="project" value="UniProtKB-SubCell"/>
</dbReference>
<dbReference type="PATRIC" id="fig|1423763.3.peg.1400"/>
<dbReference type="EMBL" id="AZFM01000004">
    <property type="protein sequence ID" value="KRL91085.1"/>
    <property type="molecule type" value="Genomic_DNA"/>
</dbReference>